<dbReference type="EMBL" id="JAOQAZ010000045">
    <property type="protein sequence ID" value="KAJ4245752.1"/>
    <property type="molecule type" value="Genomic_DNA"/>
</dbReference>
<comment type="caution">
    <text evidence="3">The sequence shown here is derived from an EMBL/GenBank/DDBJ whole genome shotgun (WGS) entry which is preliminary data.</text>
</comment>
<dbReference type="AlphaFoldDB" id="A0A9W8V9W4"/>
<keyword evidence="1" id="KW-0175">Coiled coil</keyword>
<evidence type="ECO:0000313" key="4">
    <source>
        <dbReference type="Proteomes" id="UP001152049"/>
    </source>
</evidence>
<evidence type="ECO:0000313" key="3">
    <source>
        <dbReference type="EMBL" id="KAJ4245752.1"/>
    </source>
</evidence>
<dbReference type="Proteomes" id="UP001152049">
    <property type="component" value="Unassembled WGS sequence"/>
</dbReference>
<protein>
    <submittedName>
        <fullName evidence="3">Uncharacterized protein</fullName>
    </submittedName>
</protein>
<feature type="compositionally biased region" description="Polar residues" evidence="2">
    <location>
        <begin position="172"/>
        <end position="197"/>
    </location>
</feature>
<name>A0A9W8V9W4_9HYPO</name>
<evidence type="ECO:0000256" key="2">
    <source>
        <dbReference type="SAM" id="MobiDB-lite"/>
    </source>
</evidence>
<keyword evidence="4" id="KW-1185">Reference proteome</keyword>
<feature type="region of interest" description="Disordered" evidence="2">
    <location>
        <begin position="99"/>
        <end position="142"/>
    </location>
</feature>
<reference evidence="3" key="1">
    <citation type="submission" date="2022-09" db="EMBL/GenBank/DDBJ databases">
        <title>Fusarium specimens isolated from Avocado Roots.</title>
        <authorList>
            <person name="Stajich J."/>
            <person name="Roper C."/>
            <person name="Heimlech-Rivalta G."/>
        </authorList>
    </citation>
    <scope>NUCLEOTIDE SEQUENCE</scope>
    <source>
        <strain evidence="3">CF00136</strain>
    </source>
</reference>
<feature type="compositionally biased region" description="Basic and acidic residues" evidence="2">
    <location>
        <begin position="110"/>
        <end position="119"/>
    </location>
</feature>
<feature type="compositionally biased region" description="Polar residues" evidence="2">
    <location>
        <begin position="252"/>
        <end position="277"/>
    </location>
</feature>
<organism evidence="3 4">
    <name type="scientific">Fusarium torreyae</name>
    <dbReference type="NCBI Taxonomy" id="1237075"/>
    <lineage>
        <taxon>Eukaryota</taxon>
        <taxon>Fungi</taxon>
        <taxon>Dikarya</taxon>
        <taxon>Ascomycota</taxon>
        <taxon>Pezizomycotina</taxon>
        <taxon>Sordariomycetes</taxon>
        <taxon>Hypocreomycetidae</taxon>
        <taxon>Hypocreales</taxon>
        <taxon>Nectriaceae</taxon>
        <taxon>Fusarium</taxon>
    </lineage>
</organism>
<proteinExistence type="predicted"/>
<evidence type="ECO:0000256" key="1">
    <source>
        <dbReference type="SAM" id="Coils"/>
    </source>
</evidence>
<feature type="compositionally biased region" description="Low complexity" evidence="2">
    <location>
        <begin position="198"/>
        <end position="215"/>
    </location>
</feature>
<feature type="region of interest" description="Disordered" evidence="2">
    <location>
        <begin position="164"/>
        <end position="277"/>
    </location>
</feature>
<sequence>MENTDRLSLEPHADRLEICEQALHKLNEAEQSLSNSIKTLEEDITEAERRSLWKMVKGSRLTRKREEKLKQLEEFEERKKALIAKLKIRDRLKELCEVNNVPQEEPPAESGRDSRRPVLEPDISEQTNDGVDEADGPGSSSVHCDAGCQPEYGTCNAPRILKRKRASPCKPSKSTISSGPETTTLPASSAGTSSVEDSTNTIPTTLSTSSLTTTSQVLEPESTSSTALSTHDTSEFSTSTETSSLEDSTTTIHTTSVLPSTTSTEAQQPQQTSSSMQAANCTNVTIHNADEAKEVAGDYKALTGELAVYSDLNETISHDGVEKNPGRYDIRTQGHGINITLGSEHSTTIELEGNINNIERGFGMRNTVVGNVEAEDLNDSGMLDLSPSNSISNLRLYSNDSLSGIKLPLVATSWRELGLPISASYNLNPTSEHRDTEKENERFWYWPEGDI</sequence>
<gene>
    <name evidence="3" type="ORF">NW762_013876</name>
</gene>
<feature type="coiled-coil region" evidence="1">
    <location>
        <begin position="23"/>
        <end position="85"/>
    </location>
</feature>
<accession>A0A9W8V9W4</accession>
<feature type="compositionally biased region" description="Low complexity" evidence="2">
    <location>
        <begin position="229"/>
        <end position="251"/>
    </location>
</feature>